<dbReference type="HOGENOM" id="CLU_912307_0_0_1"/>
<proteinExistence type="predicted"/>
<dbReference type="InterPro" id="IPR000210">
    <property type="entry name" value="BTB/POZ_dom"/>
</dbReference>
<dbReference type="Pfam" id="PF00651">
    <property type="entry name" value="BTB"/>
    <property type="match status" value="1"/>
</dbReference>
<dbReference type="PANTHER" id="PTHR47843:SF2">
    <property type="entry name" value="BTB DOMAIN-CONTAINING PROTEIN"/>
    <property type="match status" value="1"/>
</dbReference>
<protein>
    <submittedName>
        <fullName evidence="3">POZ</fullName>
    </submittedName>
</protein>
<dbReference type="Gene3D" id="3.30.710.10">
    <property type="entry name" value="Potassium Channel Kv1.1, Chain A"/>
    <property type="match status" value="1"/>
</dbReference>
<dbReference type="AlphaFoldDB" id="S3D427"/>
<dbReference type="KEGG" id="glz:GLAREA_11951"/>
<evidence type="ECO:0000256" key="1">
    <source>
        <dbReference type="SAM" id="MobiDB-lite"/>
    </source>
</evidence>
<reference evidence="3 4" key="1">
    <citation type="journal article" date="2013" name="BMC Genomics">
        <title>Genomics-driven discovery of the pneumocandin biosynthetic gene cluster in the fungus Glarea lozoyensis.</title>
        <authorList>
            <person name="Chen L."/>
            <person name="Yue Q."/>
            <person name="Zhang X."/>
            <person name="Xiang M."/>
            <person name="Wang C."/>
            <person name="Li S."/>
            <person name="Che Y."/>
            <person name="Ortiz-Lopez F.J."/>
            <person name="Bills G.F."/>
            <person name="Liu X."/>
            <person name="An Z."/>
        </authorList>
    </citation>
    <scope>NUCLEOTIDE SEQUENCE [LARGE SCALE GENOMIC DNA]</scope>
    <source>
        <strain evidence="4">ATCC 20868 / MF5171</strain>
    </source>
</reference>
<dbReference type="Proteomes" id="UP000016922">
    <property type="component" value="Unassembled WGS sequence"/>
</dbReference>
<accession>S3D427</accession>
<dbReference type="InterPro" id="IPR011333">
    <property type="entry name" value="SKP1/BTB/POZ_sf"/>
</dbReference>
<evidence type="ECO:0000259" key="2">
    <source>
        <dbReference type="PROSITE" id="PS50097"/>
    </source>
</evidence>
<dbReference type="SUPFAM" id="SSF54695">
    <property type="entry name" value="POZ domain"/>
    <property type="match status" value="1"/>
</dbReference>
<dbReference type="STRING" id="1116229.S3D427"/>
<evidence type="ECO:0000313" key="3">
    <source>
        <dbReference type="EMBL" id="EPE31869.1"/>
    </source>
</evidence>
<organism evidence="3 4">
    <name type="scientific">Glarea lozoyensis (strain ATCC 20868 / MF5171)</name>
    <dbReference type="NCBI Taxonomy" id="1116229"/>
    <lineage>
        <taxon>Eukaryota</taxon>
        <taxon>Fungi</taxon>
        <taxon>Dikarya</taxon>
        <taxon>Ascomycota</taxon>
        <taxon>Pezizomycotina</taxon>
        <taxon>Leotiomycetes</taxon>
        <taxon>Helotiales</taxon>
        <taxon>Helotiaceae</taxon>
        <taxon>Glarea</taxon>
    </lineage>
</organism>
<dbReference type="CDD" id="cd18186">
    <property type="entry name" value="BTB_POZ_ZBTB_KLHL-like"/>
    <property type="match status" value="1"/>
</dbReference>
<dbReference type="GeneID" id="19470992"/>
<name>S3D427_GLAL2</name>
<gene>
    <name evidence="3" type="ORF">GLAREA_11951</name>
</gene>
<feature type="domain" description="BTB" evidence="2">
    <location>
        <begin position="44"/>
        <end position="108"/>
    </location>
</feature>
<dbReference type="PROSITE" id="PS50097">
    <property type="entry name" value="BTB"/>
    <property type="match status" value="1"/>
</dbReference>
<dbReference type="OrthoDB" id="194443at2759"/>
<feature type="region of interest" description="Disordered" evidence="1">
    <location>
        <begin position="111"/>
        <end position="174"/>
    </location>
</feature>
<evidence type="ECO:0000313" key="4">
    <source>
        <dbReference type="Proteomes" id="UP000016922"/>
    </source>
</evidence>
<dbReference type="PANTHER" id="PTHR47843">
    <property type="entry name" value="BTB DOMAIN-CONTAINING PROTEIN-RELATED"/>
    <property type="match status" value="1"/>
</dbReference>
<feature type="compositionally biased region" description="Acidic residues" evidence="1">
    <location>
        <begin position="114"/>
        <end position="156"/>
    </location>
</feature>
<dbReference type="RefSeq" id="XP_008080924.1">
    <property type="nucleotide sequence ID" value="XM_008082733.1"/>
</dbReference>
<sequence length="345" mass="39551">MSSGQDCDSNKDYFDCKLKNVKEELRLRREHGQYVHALISACSDIATLYVGKDKTQIRCHKILLGFFSRFFESALYSNFAEAASGEVHLPEDEVQPIQDFVSWLYSGQSPQELDVNEDVDDEDESDENMSDKDASDEELSDENASDEDESDEDEFDENRPDKGEQDVITPQAADALPNYEDVKLDDCKLELELASRWLLGDKLISPRFTNYLMNLLLNNYGDNGRLYFSWEVEFAYNNTVAGSELRLLFRDLIAIDGPLRYSRFRWSAADFGERDRWVLLLAKGGDLIEDCVLGGFTNLEEDITLLPWARRNRQKYMQKVADISVEEWIRIRCPTQVATEASSSS</sequence>
<keyword evidence="4" id="KW-1185">Reference proteome</keyword>
<dbReference type="EMBL" id="KE145360">
    <property type="protein sequence ID" value="EPE31869.1"/>
    <property type="molecule type" value="Genomic_DNA"/>
</dbReference>